<name>A0A5C6EU06_9BACT</name>
<evidence type="ECO:0000313" key="2">
    <source>
        <dbReference type="EMBL" id="TWU51874.1"/>
    </source>
</evidence>
<accession>A0A5C6EU06</accession>
<dbReference type="RefSeq" id="WP_146535131.1">
    <property type="nucleotide sequence ID" value="NZ_SJPX01000003.1"/>
</dbReference>
<feature type="chain" id="PRO_5023085842" evidence="1">
    <location>
        <begin position="21"/>
        <end position="220"/>
    </location>
</feature>
<dbReference type="InterPro" id="IPR013424">
    <property type="entry name" value="Ice-binding_C"/>
</dbReference>
<protein>
    <submittedName>
        <fullName evidence="2">Uncharacterized protein</fullName>
    </submittedName>
</protein>
<dbReference type="AlphaFoldDB" id="A0A5C6EU06"/>
<gene>
    <name evidence="2" type="ORF">Poly59_34690</name>
</gene>
<keyword evidence="1" id="KW-0732">Signal</keyword>
<reference evidence="2 3" key="1">
    <citation type="submission" date="2019-02" db="EMBL/GenBank/DDBJ databases">
        <title>Deep-cultivation of Planctomycetes and their phenomic and genomic characterization uncovers novel biology.</title>
        <authorList>
            <person name="Wiegand S."/>
            <person name="Jogler M."/>
            <person name="Boedeker C."/>
            <person name="Pinto D."/>
            <person name="Vollmers J."/>
            <person name="Rivas-Marin E."/>
            <person name="Kohn T."/>
            <person name="Peeters S.H."/>
            <person name="Heuer A."/>
            <person name="Rast P."/>
            <person name="Oberbeckmann S."/>
            <person name="Bunk B."/>
            <person name="Jeske O."/>
            <person name="Meyerdierks A."/>
            <person name="Storesund J.E."/>
            <person name="Kallscheuer N."/>
            <person name="Luecker S."/>
            <person name="Lage O.M."/>
            <person name="Pohl T."/>
            <person name="Merkel B.J."/>
            <person name="Hornburger P."/>
            <person name="Mueller R.-W."/>
            <person name="Bruemmer F."/>
            <person name="Labrenz M."/>
            <person name="Spormann A.M."/>
            <person name="Op Den Camp H."/>
            <person name="Overmann J."/>
            <person name="Amann R."/>
            <person name="Jetten M.S.M."/>
            <person name="Mascher T."/>
            <person name="Medema M.H."/>
            <person name="Devos D.P."/>
            <person name="Kaster A.-K."/>
            <person name="Ovreas L."/>
            <person name="Rohde M."/>
            <person name="Galperin M.Y."/>
            <person name="Jogler C."/>
        </authorList>
    </citation>
    <scope>NUCLEOTIDE SEQUENCE [LARGE SCALE GENOMIC DNA]</scope>
    <source>
        <strain evidence="2 3">Poly59</strain>
    </source>
</reference>
<evidence type="ECO:0000313" key="3">
    <source>
        <dbReference type="Proteomes" id="UP000317977"/>
    </source>
</evidence>
<keyword evidence="3" id="KW-1185">Reference proteome</keyword>
<dbReference type="NCBIfam" id="TIGR02595">
    <property type="entry name" value="PEP_CTERM"/>
    <property type="match status" value="1"/>
</dbReference>
<sequence length="220" mass="23091" precursor="true">MNRVLILIILVCSSAGVSRGAMVLTFDVNANLPDNQANLNLAANASFDVAINIALEAGDSLSAYAFKIRFDSEELILNSIVRTTPNVQFFTIDSSATNRNGNDDARLGNTNYQEVGVSAITNPVFIGGNPISGPFNFRAALLTFQSTGSLVSGDTDLIFELAAGDGFTDANGLSAVPNLSSSGNINATAVPEPSSLATFGLFCCVALGRRRRRSSGQKMS</sequence>
<evidence type="ECO:0000256" key="1">
    <source>
        <dbReference type="SAM" id="SignalP"/>
    </source>
</evidence>
<feature type="signal peptide" evidence="1">
    <location>
        <begin position="1"/>
        <end position="20"/>
    </location>
</feature>
<organism evidence="2 3">
    <name type="scientific">Rubripirellula reticaptiva</name>
    <dbReference type="NCBI Taxonomy" id="2528013"/>
    <lineage>
        <taxon>Bacteria</taxon>
        <taxon>Pseudomonadati</taxon>
        <taxon>Planctomycetota</taxon>
        <taxon>Planctomycetia</taxon>
        <taxon>Pirellulales</taxon>
        <taxon>Pirellulaceae</taxon>
        <taxon>Rubripirellula</taxon>
    </lineage>
</organism>
<dbReference type="OrthoDB" id="290386at2"/>
<proteinExistence type="predicted"/>
<dbReference type="EMBL" id="SJPX01000003">
    <property type="protein sequence ID" value="TWU51874.1"/>
    <property type="molecule type" value="Genomic_DNA"/>
</dbReference>
<comment type="caution">
    <text evidence="2">The sequence shown here is derived from an EMBL/GenBank/DDBJ whole genome shotgun (WGS) entry which is preliminary data.</text>
</comment>
<dbReference type="Proteomes" id="UP000317977">
    <property type="component" value="Unassembled WGS sequence"/>
</dbReference>